<evidence type="ECO:0000313" key="1">
    <source>
        <dbReference type="EMBL" id="KAI5666530.1"/>
    </source>
</evidence>
<proteinExistence type="predicted"/>
<organism evidence="1 2">
    <name type="scientific">Catharanthus roseus</name>
    <name type="common">Madagascar periwinkle</name>
    <name type="synonym">Vinca rosea</name>
    <dbReference type="NCBI Taxonomy" id="4058"/>
    <lineage>
        <taxon>Eukaryota</taxon>
        <taxon>Viridiplantae</taxon>
        <taxon>Streptophyta</taxon>
        <taxon>Embryophyta</taxon>
        <taxon>Tracheophyta</taxon>
        <taxon>Spermatophyta</taxon>
        <taxon>Magnoliopsida</taxon>
        <taxon>eudicotyledons</taxon>
        <taxon>Gunneridae</taxon>
        <taxon>Pentapetalae</taxon>
        <taxon>asterids</taxon>
        <taxon>lamiids</taxon>
        <taxon>Gentianales</taxon>
        <taxon>Apocynaceae</taxon>
        <taxon>Rauvolfioideae</taxon>
        <taxon>Vinceae</taxon>
        <taxon>Catharanthinae</taxon>
        <taxon>Catharanthus</taxon>
    </lineage>
</organism>
<keyword evidence="2" id="KW-1185">Reference proteome</keyword>
<sequence length="179" mass="20811">MIHIFIELIFLPSFFYPSSSTIHPVVTALPHSTTSQIGRINKVEFDQIILTKLQRIWVIDYLLKQIFDFLFQYAILFNLGCDPFVLEGFTLVEEGRDGRRKRGGGGGDLRWWKKGREGRIKRRMVVEEEGREERWCGGGGRRKRRKKKEEKGDGGSLQLEEEEENGGRRKRKKKKEGVG</sequence>
<evidence type="ECO:0000313" key="2">
    <source>
        <dbReference type="Proteomes" id="UP001060085"/>
    </source>
</evidence>
<protein>
    <submittedName>
        <fullName evidence="1">Uncharacterized protein</fullName>
    </submittedName>
</protein>
<dbReference type="Proteomes" id="UP001060085">
    <property type="component" value="Linkage Group LG04"/>
</dbReference>
<comment type="caution">
    <text evidence="1">The sequence shown here is derived from an EMBL/GenBank/DDBJ whole genome shotgun (WGS) entry which is preliminary data.</text>
</comment>
<accession>A0ACC0B1L2</accession>
<name>A0ACC0B1L2_CATRO</name>
<dbReference type="EMBL" id="CM044704">
    <property type="protein sequence ID" value="KAI5666530.1"/>
    <property type="molecule type" value="Genomic_DNA"/>
</dbReference>
<reference evidence="2" key="1">
    <citation type="journal article" date="2023" name="Nat. Plants">
        <title>Single-cell RNA sequencing provides a high-resolution roadmap for understanding the multicellular compartmentation of specialized metabolism.</title>
        <authorList>
            <person name="Sun S."/>
            <person name="Shen X."/>
            <person name="Li Y."/>
            <person name="Li Y."/>
            <person name="Wang S."/>
            <person name="Li R."/>
            <person name="Zhang H."/>
            <person name="Shen G."/>
            <person name="Guo B."/>
            <person name="Wei J."/>
            <person name="Xu J."/>
            <person name="St-Pierre B."/>
            <person name="Chen S."/>
            <person name="Sun C."/>
        </authorList>
    </citation>
    <scope>NUCLEOTIDE SEQUENCE [LARGE SCALE GENOMIC DNA]</scope>
</reference>
<gene>
    <name evidence="1" type="ORF">M9H77_16383</name>
</gene>